<dbReference type="PANTHER" id="PTHR40257:SF1">
    <property type="entry name" value="DUF1330 DOMAIN-CONTAINING PROTEIN"/>
    <property type="match status" value="1"/>
</dbReference>
<reference evidence="1 2" key="1">
    <citation type="journal article" date="2016" name="Nat. Commun.">
        <title>Ectomycorrhizal ecology is imprinted in the genome of the dominant symbiotic fungus Cenococcum geophilum.</title>
        <authorList>
            <consortium name="DOE Joint Genome Institute"/>
            <person name="Peter M."/>
            <person name="Kohler A."/>
            <person name="Ohm R.A."/>
            <person name="Kuo A."/>
            <person name="Krutzmann J."/>
            <person name="Morin E."/>
            <person name="Arend M."/>
            <person name="Barry K.W."/>
            <person name="Binder M."/>
            <person name="Choi C."/>
            <person name="Clum A."/>
            <person name="Copeland A."/>
            <person name="Grisel N."/>
            <person name="Haridas S."/>
            <person name="Kipfer T."/>
            <person name="LaButti K."/>
            <person name="Lindquist E."/>
            <person name="Lipzen A."/>
            <person name="Maire R."/>
            <person name="Meier B."/>
            <person name="Mihaltcheva S."/>
            <person name="Molinier V."/>
            <person name="Murat C."/>
            <person name="Poggeler S."/>
            <person name="Quandt C.A."/>
            <person name="Sperisen C."/>
            <person name="Tritt A."/>
            <person name="Tisserant E."/>
            <person name="Crous P.W."/>
            <person name="Henrissat B."/>
            <person name="Nehls U."/>
            <person name="Egli S."/>
            <person name="Spatafora J.W."/>
            <person name="Grigoriev I.V."/>
            <person name="Martin F.M."/>
        </authorList>
    </citation>
    <scope>NUCLEOTIDE SEQUENCE [LARGE SCALE GENOMIC DNA]</scope>
    <source>
        <strain evidence="1 2">CBS 207.34</strain>
    </source>
</reference>
<organism evidence="1 2">
    <name type="scientific">Glonium stellatum</name>
    <dbReference type="NCBI Taxonomy" id="574774"/>
    <lineage>
        <taxon>Eukaryota</taxon>
        <taxon>Fungi</taxon>
        <taxon>Dikarya</taxon>
        <taxon>Ascomycota</taxon>
        <taxon>Pezizomycotina</taxon>
        <taxon>Dothideomycetes</taxon>
        <taxon>Pleosporomycetidae</taxon>
        <taxon>Gloniales</taxon>
        <taxon>Gloniaceae</taxon>
        <taxon>Glonium</taxon>
    </lineage>
</organism>
<keyword evidence="2" id="KW-1185">Reference proteome</keyword>
<dbReference type="PANTHER" id="PTHR40257">
    <property type="match status" value="1"/>
</dbReference>
<protein>
    <submittedName>
        <fullName evidence="1">Uncharacterized protein</fullName>
    </submittedName>
</protein>
<sequence>MITVTVCIVSISPPTSPSEFLQALRSSGISPLIIARVVQWIITPTIADHLLRHNWDFMLILAPETSLPKSVESLIAQIFSVQVEQPDEYPASLQKTNHTLLYPESVPPTFNLERPLLATSSQRVELTPSLLAFARSSFCPPGPVSMLNFLSFHPFASARAAYAAYIEAFKTSIGSKRGGTLKLLGNTVAKGEWDKVAMAQYPSLEYFADMMADPVY</sequence>
<dbReference type="OrthoDB" id="265717at2759"/>
<name>A0A8E2JU92_9PEZI</name>
<gene>
    <name evidence="1" type="ORF">AOQ84DRAFT_220342</name>
</gene>
<proteinExistence type="predicted"/>
<evidence type="ECO:0000313" key="1">
    <source>
        <dbReference type="EMBL" id="OCL09824.1"/>
    </source>
</evidence>
<dbReference type="EMBL" id="KV749354">
    <property type="protein sequence ID" value="OCL09824.1"/>
    <property type="molecule type" value="Genomic_DNA"/>
</dbReference>
<evidence type="ECO:0000313" key="2">
    <source>
        <dbReference type="Proteomes" id="UP000250140"/>
    </source>
</evidence>
<accession>A0A8E2JU92</accession>
<dbReference type="AlphaFoldDB" id="A0A8E2JU92"/>
<dbReference type="Gene3D" id="3.30.70.100">
    <property type="match status" value="1"/>
</dbReference>
<dbReference type="Proteomes" id="UP000250140">
    <property type="component" value="Unassembled WGS sequence"/>
</dbReference>